<evidence type="ECO:0000313" key="1">
    <source>
        <dbReference type="EMBL" id="KJD45532.1"/>
    </source>
</evidence>
<dbReference type="EMBL" id="JTHP01000018">
    <property type="protein sequence ID" value="KJD45532.1"/>
    <property type="molecule type" value="Genomic_DNA"/>
</dbReference>
<organism evidence="1 2">
    <name type="scientific">Paenibacillus terrae</name>
    <dbReference type="NCBI Taxonomy" id="159743"/>
    <lineage>
        <taxon>Bacteria</taxon>
        <taxon>Bacillati</taxon>
        <taxon>Bacillota</taxon>
        <taxon>Bacilli</taxon>
        <taxon>Bacillales</taxon>
        <taxon>Paenibacillaceae</taxon>
        <taxon>Paenibacillus</taxon>
    </lineage>
</organism>
<keyword evidence="2" id="KW-1185">Reference proteome</keyword>
<dbReference type="Proteomes" id="UP000032534">
    <property type="component" value="Unassembled WGS sequence"/>
</dbReference>
<dbReference type="PATRIC" id="fig|159743.3.peg.2456"/>
<accession>A0A0D7X681</accession>
<sequence length="67" mass="7653">MRGIGDIDLLLNKRFIGEMKEIMLNLGYTRSVSNDEFIPSTDNDDMGIFHELAFILENQLTYASLIV</sequence>
<proteinExistence type="predicted"/>
<comment type="caution">
    <text evidence="1">The sequence shown here is derived from an EMBL/GenBank/DDBJ whole genome shotgun (WGS) entry which is preliminary data.</text>
</comment>
<dbReference type="AlphaFoldDB" id="A0A0D7X681"/>
<protein>
    <submittedName>
        <fullName evidence="1">Uncharacterized protein</fullName>
    </submittedName>
</protein>
<name>A0A0D7X681_9BACL</name>
<dbReference type="RefSeq" id="WP_044646177.1">
    <property type="nucleotide sequence ID" value="NZ_JTHP01000018.1"/>
</dbReference>
<gene>
    <name evidence="1" type="ORF">QD47_11030</name>
</gene>
<evidence type="ECO:0000313" key="2">
    <source>
        <dbReference type="Proteomes" id="UP000032534"/>
    </source>
</evidence>
<reference evidence="1 2" key="1">
    <citation type="submission" date="2014-11" db="EMBL/GenBank/DDBJ databases">
        <title>Draft Genome Sequences of Paenibacillus polymyxa NRRL B-30509 and Paenibacillus terrae NRRL B-30644, Strains from a Poultry Environment that Produce Tridecaptin A and Paenicidins.</title>
        <authorList>
            <person name="van Belkum M.J."/>
            <person name="Lohans C.T."/>
            <person name="Vederas J.C."/>
        </authorList>
    </citation>
    <scope>NUCLEOTIDE SEQUENCE [LARGE SCALE GENOMIC DNA]</scope>
    <source>
        <strain evidence="1 2">NRRL B-30644</strain>
    </source>
</reference>